<name>A0A9N9U762_9HYPO</name>
<evidence type="ECO:0000256" key="1">
    <source>
        <dbReference type="SAM" id="MobiDB-lite"/>
    </source>
</evidence>
<accession>A0A9N9U762</accession>
<reference evidence="3" key="1">
    <citation type="submission" date="2019-06" db="EMBL/GenBank/DDBJ databases">
        <authorList>
            <person name="Broberg M."/>
        </authorList>
    </citation>
    <scope>NUCLEOTIDE SEQUENCE [LARGE SCALE GENOMIC DNA]</scope>
</reference>
<dbReference type="AlphaFoldDB" id="A0A9N9U762"/>
<protein>
    <submittedName>
        <fullName evidence="2">Uncharacterized protein</fullName>
    </submittedName>
</protein>
<evidence type="ECO:0000313" key="3">
    <source>
        <dbReference type="Proteomes" id="UP000754883"/>
    </source>
</evidence>
<reference evidence="2 3" key="2">
    <citation type="submission" date="2021-10" db="EMBL/GenBank/DDBJ databases">
        <authorList>
            <person name="Piombo E."/>
        </authorList>
    </citation>
    <scope>NUCLEOTIDE SEQUENCE [LARGE SCALE GENOMIC DNA]</scope>
</reference>
<evidence type="ECO:0000313" key="2">
    <source>
        <dbReference type="EMBL" id="CAG9980403.1"/>
    </source>
</evidence>
<dbReference type="EMBL" id="CABFNO020001317">
    <property type="protein sequence ID" value="CAG9980403.1"/>
    <property type="molecule type" value="Genomic_DNA"/>
</dbReference>
<dbReference type="OrthoDB" id="10426215at2759"/>
<sequence>MKYPRNEYGPWSSSDNDTDLRDGKERQLCQSIFNVEGIFANGSPPIHFLPLYSPYREYFANASQDRAIEHAACHHDLKSRDEVSV</sequence>
<gene>
    <name evidence="2" type="ORF">CBYS24578_00007366</name>
</gene>
<comment type="caution">
    <text evidence="2">The sequence shown here is derived from an EMBL/GenBank/DDBJ whole genome shotgun (WGS) entry which is preliminary data.</text>
</comment>
<feature type="region of interest" description="Disordered" evidence="1">
    <location>
        <begin position="1"/>
        <end position="21"/>
    </location>
</feature>
<organism evidence="2 3">
    <name type="scientific">Clonostachys byssicola</name>
    <dbReference type="NCBI Taxonomy" id="160290"/>
    <lineage>
        <taxon>Eukaryota</taxon>
        <taxon>Fungi</taxon>
        <taxon>Dikarya</taxon>
        <taxon>Ascomycota</taxon>
        <taxon>Pezizomycotina</taxon>
        <taxon>Sordariomycetes</taxon>
        <taxon>Hypocreomycetidae</taxon>
        <taxon>Hypocreales</taxon>
        <taxon>Bionectriaceae</taxon>
        <taxon>Clonostachys</taxon>
    </lineage>
</organism>
<proteinExistence type="predicted"/>
<dbReference type="Proteomes" id="UP000754883">
    <property type="component" value="Unassembled WGS sequence"/>
</dbReference>
<keyword evidence="3" id="KW-1185">Reference proteome</keyword>